<sequence>MSVGKLRCRSVQEQEGRQQRRPGYMQKYYPHSAVGVVAASVRQHAMQTMGERAEEQEITLLQSNATWNQSTTPSSNAEGGDADFGDKIIQPRKF</sequence>
<evidence type="ECO:0000313" key="2">
    <source>
        <dbReference type="EMBL" id="KAG0712839.1"/>
    </source>
</evidence>
<feature type="region of interest" description="Disordered" evidence="1">
    <location>
        <begin position="64"/>
        <end position="94"/>
    </location>
</feature>
<gene>
    <name evidence="2" type="ORF">GWK47_017536</name>
</gene>
<comment type="caution">
    <text evidence="2">The sequence shown here is derived from an EMBL/GenBank/DDBJ whole genome shotgun (WGS) entry which is preliminary data.</text>
</comment>
<dbReference type="AlphaFoldDB" id="A0A8J4XTV0"/>
<evidence type="ECO:0000256" key="1">
    <source>
        <dbReference type="SAM" id="MobiDB-lite"/>
    </source>
</evidence>
<feature type="region of interest" description="Disordered" evidence="1">
    <location>
        <begin position="1"/>
        <end position="23"/>
    </location>
</feature>
<proteinExistence type="predicted"/>
<evidence type="ECO:0000313" key="3">
    <source>
        <dbReference type="Proteomes" id="UP000770661"/>
    </source>
</evidence>
<feature type="compositionally biased region" description="Polar residues" evidence="1">
    <location>
        <begin position="64"/>
        <end position="77"/>
    </location>
</feature>
<dbReference type="OrthoDB" id="112668at2759"/>
<dbReference type="Proteomes" id="UP000770661">
    <property type="component" value="Unassembled WGS sequence"/>
</dbReference>
<dbReference type="EMBL" id="JACEEZ010022044">
    <property type="protein sequence ID" value="KAG0712839.1"/>
    <property type="molecule type" value="Genomic_DNA"/>
</dbReference>
<reference evidence="2" key="1">
    <citation type="submission" date="2020-07" db="EMBL/GenBank/DDBJ databases">
        <title>The High-quality genome of the commercially important snow crab, Chionoecetes opilio.</title>
        <authorList>
            <person name="Jeong J.-H."/>
            <person name="Ryu S."/>
        </authorList>
    </citation>
    <scope>NUCLEOTIDE SEQUENCE</scope>
    <source>
        <strain evidence="2">MADBK_172401_WGS</strain>
        <tissue evidence="2">Digestive gland</tissue>
    </source>
</reference>
<keyword evidence="3" id="KW-1185">Reference proteome</keyword>
<name>A0A8J4XTV0_CHIOP</name>
<organism evidence="2 3">
    <name type="scientific">Chionoecetes opilio</name>
    <name type="common">Atlantic snow crab</name>
    <name type="synonym">Cancer opilio</name>
    <dbReference type="NCBI Taxonomy" id="41210"/>
    <lineage>
        <taxon>Eukaryota</taxon>
        <taxon>Metazoa</taxon>
        <taxon>Ecdysozoa</taxon>
        <taxon>Arthropoda</taxon>
        <taxon>Crustacea</taxon>
        <taxon>Multicrustacea</taxon>
        <taxon>Malacostraca</taxon>
        <taxon>Eumalacostraca</taxon>
        <taxon>Eucarida</taxon>
        <taxon>Decapoda</taxon>
        <taxon>Pleocyemata</taxon>
        <taxon>Brachyura</taxon>
        <taxon>Eubrachyura</taxon>
        <taxon>Majoidea</taxon>
        <taxon>Majidae</taxon>
        <taxon>Chionoecetes</taxon>
    </lineage>
</organism>
<protein>
    <submittedName>
        <fullName evidence="2">Uncharacterized protein</fullName>
    </submittedName>
</protein>
<accession>A0A8J4XTV0</accession>